<sequence length="223" mass="25983">MNKEKLLSLEQIGNNVNELKGKFRKDLISQVISNKSELVNQLFGNLKKKFKLTCKITSKPFTIVQEICNEFVTDFNKLEDKSIYIKLVYNEIWKESEESIANIIKEIFDVLKDIWNNSAFKKQSIASANKKGDGFIKRHSNIIFVLVQKLNKSSFITKIQSKFNLLEEKAKEATLVELKAKNTKLKTEKVKFKAKHGKYTKLKVENTKFLKQITEEYIKIRLI</sequence>
<dbReference type="Proteomes" id="UP000266861">
    <property type="component" value="Unassembled WGS sequence"/>
</dbReference>
<reference evidence="2 3" key="1">
    <citation type="submission" date="2018-08" db="EMBL/GenBank/DDBJ databases">
        <title>Genome and evolution of the arbuscular mycorrhizal fungus Diversispora epigaea (formerly Glomus versiforme) and its bacterial endosymbionts.</title>
        <authorList>
            <person name="Sun X."/>
            <person name="Fei Z."/>
            <person name="Harrison M."/>
        </authorList>
    </citation>
    <scope>NUCLEOTIDE SEQUENCE [LARGE SCALE GENOMIC DNA]</scope>
    <source>
        <strain evidence="2 3">IT104</strain>
    </source>
</reference>
<comment type="caution">
    <text evidence="2">The sequence shown here is derived from an EMBL/GenBank/DDBJ whole genome shotgun (WGS) entry which is preliminary data.</text>
</comment>
<protein>
    <submittedName>
        <fullName evidence="2">Uncharacterized protein</fullName>
    </submittedName>
</protein>
<accession>A0A397G1L3</accession>
<dbReference type="OrthoDB" id="2385947at2759"/>
<keyword evidence="1" id="KW-0175">Coiled coil</keyword>
<evidence type="ECO:0000313" key="3">
    <source>
        <dbReference type="Proteomes" id="UP000266861"/>
    </source>
</evidence>
<keyword evidence="3" id="KW-1185">Reference proteome</keyword>
<feature type="coiled-coil region" evidence="1">
    <location>
        <begin position="168"/>
        <end position="195"/>
    </location>
</feature>
<dbReference type="AlphaFoldDB" id="A0A397G1L3"/>
<dbReference type="EMBL" id="PQFF01000563">
    <property type="protein sequence ID" value="RHZ44922.1"/>
    <property type="molecule type" value="Genomic_DNA"/>
</dbReference>
<proteinExistence type="predicted"/>
<evidence type="ECO:0000313" key="2">
    <source>
        <dbReference type="EMBL" id="RHZ44922.1"/>
    </source>
</evidence>
<evidence type="ECO:0000256" key="1">
    <source>
        <dbReference type="SAM" id="Coils"/>
    </source>
</evidence>
<organism evidence="2 3">
    <name type="scientific">Diversispora epigaea</name>
    <dbReference type="NCBI Taxonomy" id="1348612"/>
    <lineage>
        <taxon>Eukaryota</taxon>
        <taxon>Fungi</taxon>
        <taxon>Fungi incertae sedis</taxon>
        <taxon>Mucoromycota</taxon>
        <taxon>Glomeromycotina</taxon>
        <taxon>Glomeromycetes</taxon>
        <taxon>Diversisporales</taxon>
        <taxon>Diversisporaceae</taxon>
        <taxon>Diversispora</taxon>
    </lineage>
</organism>
<name>A0A397G1L3_9GLOM</name>
<gene>
    <name evidence="2" type="ORF">Glove_707g51</name>
</gene>